<proteinExistence type="predicted"/>
<evidence type="ECO:0000313" key="3">
    <source>
        <dbReference type="Proteomes" id="UP001596972"/>
    </source>
</evidence>
<evidence type="ECO:0000259" key="1">
    <source>
        <dbReference type="Pfam" id="PF12680"/>
    </source>
</evidence>
<gene>
    <name evidence="2" type="ORF">ACFQ11_24190</name>
</gene>
<evidence type="ECO:0000313" key="2">
    <source>
        <dbReference type="EMBL" id="MFD0903515.1"/>
    </source>
</evidence>
<dbReference type="InterPro" id="IPR032710">
    <property type="entry name" value="NTF2-like_dom_sf"/>
</dbReference>
<sequence length="135" mass="15155">MNTREAAERWANAWAKCWPAQDVDGIVALQAKDGDHWASMFRPYRGREGLRSYVRECFDEETRPAEVWFGEPQVDGSLAAVEYWAVTYPNDQPLTISGCTLLRFDADGLVAEARDYSHVKEGRFLPPAGLCNGKG</sequence>
<dbReference type="RefSeq" id="WP_378302405.1">
    <property type="nucleotide sequence ID" value="NZ_JBHTJA010000057.1"/>
</dbReference>
<accession>A0ABW3EV90</accession>
<comment type="caution">
    <text evidence="2">The sequence shown here is derived from an EMBL/GenBank/DDBJ whole genome shotgun (WGS) entry which is preliminary data.</text>
</comment>
<organism evidence="2 3">
    <name type="scientific">Actinomadura sediminis</name>
    <dbReference type="NCBI Taxonomy" id="1038904"/>
    <lineage>
        <taxon>Bacteria</taxon>
        <taxon>Bacillati</taxon>
        <taxon>Actinomycetota</taxon>
        <taxon>Actinomycetes</taxon>
        <taxon>Streptosporangiales</taxon>
        <taxon>Thermomonosporaceae</taxon>
        <taxon>Actinomadura</taxon>
    </lineage>
</organism>
<protein>
    <submittedName>
        <fullName evidence="2">Nuclear transport factor 2 family protein</fullName>
    </submittedName>
</protein>
<feature type="domain" description="SnoaL-like" evidence="1">
    <location>
        <begin position="13"/>
        <end position="112"/>
    </location>
</feature>
<name>A0ABW3EV90_9ACTN</name>
<dbReference type="Proteomes" id="UP001596972">
    <property type="component" value="Unassembled WGS sequence"/>
</dbReference>
<dbReference type="Gene3D" id="3.10.450.50">
    <property type="match status" value="1"/>
</dbReference>
<reference evidence="3" key="1">
    <citation type="journal article" date="2019" name="Int. J. Syst. Evol. Microbiol.">
        <title>The Global Catalogue of Microorganisms (GCM) 10K type strain sequencing project: providing services to taxonomists for standard genome sequencing and annotation.</title>
        <authorList>
            <consortium name="The Broad Institute Genomics Platform"/>
            <consortium name="The Broad Institute Genome Sequencing Center for Infectious Disease"/>
            <person name="Wu L."/>
            <person name="Ma J."/>
        </authorList>
    </citation>
    <scope>NUCLEOTIDE SEQUENCE [LARGE SCALE GENOMIC DNA]</scope>
    <source>
        <strain evidence="3">JCM 31202</strain>
    </source>
</reference>
<dbReference type="SUPFAM" id="SSF54427">
    <property type="entry name" value="NTF2-like"/>
    <property type="match status" value="1"/>
</dbReference>
<dbReference type="EMBL" id="JBHTJA010000057">
    <property type="protein sequence ID" value="MFD0903515.1"/>
    <property type="molecule type" value="Genomic_DNA"/>
</dbReference>
<dbReference type="InterPro" id="IPR037401">
    <property type="entry name" value="SnoaL-like"/>
</dbReference>
<dbReference type="Pfam" id="PF12680">
    <property type="entry name" value="SnoaL_2"/>
    <property type="match status" value="1"/>
</dbReference>
<keyword evidence="3" id="KW-1185">Reference proteome</keyword>